<dbReference type="EMBL" id="JBHRSS010000005">
    <property type="protein sequence ID" value="MFC3104685.1"/>
    <property type="molecule type" value="Genomic_DNA"/>
</dbReference>
<protein>
    <submittedName>
        <fullName evidence="8">Succinate--CoA ligase subunit beta</fullName>
    </submittedName>
</protein>
<dbReference type="PIRSF" id="PIRSF001554">
    <property type="entry name" value="SucCS_beta"/>
    <property type="match status" value="1"/>
</dbReference>
<dbReference type="InterPro" id="IPR005811">
    <property type="entry name" value="SUCC_ACL_C"/>
</dbReference>
<dbReference type="Proteomes" id="UP001595462">
    <property type="component" value="Unassembled WGS sequence"/>
</dbReference>
<keyword evidence="4 6" id="KW-0547">Nucleotide-binding</keyword>
<dbReference type="PANTHER" id="PTHR11815:SF10">
    <property type="entry name" value="SUCCINATE--COA LIGASE [GDP-FORMING] SUBUNIT BETA, MITOCHONDRIAL"/>
    <property type="match status" value="1"/>
</dbReference>
<dbReference type="InterPro" id="IPR011761">
    <property type="entry name" value="ATP-grasp"/>
</dbReference>
<dbReference type="RefSeq" id="WP_380690070.1">
    <property type="nucleotide sequence ID" value="NZ_JBHRSS010000005.1"/>
</dbReference>
<dbReference type="InterPro" id="IPR016102">
    <property type="entry name" value="Succinyl-CoA_synth-like"/>
</dbReference>
<keyword evidence="3" id="KW-0479">Metal-binding</keyword>
<evidence type="ECO:0000256" key="3">
    <source>
        <dbReference type="ARBA" id="ARBA00022723"/>
    </source>
</evidence>
<dbReference type="PROSITE" id="PS01217">
    <property type="entry name" value="SUCCINYL_COA_LIG_3"/>
    <property type="match status" value="1"/>
</dbReference>
<evidence type="ECO:0000256" key="1">
    <source>
        <dbReference type="ARBA" id="ARBA00022532"/>
    </source>
</evidence>
<feature type="domain" description="ATP-grasp" evidence="7">
    <location>
        <begin position="9"/>
        <end position="225"/>
    </location>
</feature>
<dbReference type="Gene3D" id="3.30.470.20">
    <property type="entry name" value="ATP-grasp fold, B domain"/>
    <property type="match status" value="1"/>
</dbReference>
<keyword evidence="6" id="KW-0067">ATP-binding</keyword>
<accession>A0ABV7ETI8</accession>
<evidence type="ECO:0000256" key="4">
    <source>
        <dbReference type="ARBA" id="ARBA00022741"/>
    </source>
</evidence>
<sequence length="374" mass="39806">MDFVEYAGKQILAEAGLPIPQGIYCRTAEEAAAAVDRLGPSAIKAQVPIGKRGKVGGIKLVDDADAARAAAASILSMQIGEYDVAGLLVEQKAPIRREFYAAVMNDMSACSPLVLFSAEGGMDIEELADARPEAICRIPVDIEQGLARSQVVAALTGMQLDGCVDAIADLLARLYDVYLERDAELVEINPLVLLEDDSLVALDCKLRIDDAAAYRQGDYVARSTPEPCSTLEARGADLGFKFIELDGEVGLLANGAGLTMTTMDVISHAGGRPANFLEIGGEAYTKATPALELVLSNPRVKSLIVNFCGAFARTDVMTEGVIEAWETLNPQVPVFFSIHGTGEDEAVELLQARLGITPYDRMEDAVQAAVEAAQ</sequence>
<dbReference type="PROSITE" id="PS50975">
    <property type="entry name" value="ATP_GRASP"/>
    <property type="match status" value="1"/>
</dbReference>
<organism evidence="8 9">
    <name type="scientific">Salinisphaera aquimarina</name>
    <dbReference type="NCBI Taxonomy" id="2094031"/>
    <lineage>
        <taxon>Bacteria</taxon>
        <taxon>Pseudomonadati</taxon>
        <taxon>Pseudomonadota</taxon>
        <taxon>Gammaproteobacteria</taxon>
        <taxon>Salinisphaerales</taxon>
        <taxon>Salinisphaeraceae</taxon>
        <taxon>Salinisphaera</taxon>
    </lineage>
</organism>
<keyword evidence="5" id="KW-0460">Magnesium</keyword>
<dbReference type="SUPFAM" id="SSF52210">
    <property type="entry name" value="Succinyl-CoA synthetase domains"/>
    <property type="match status" value="1"/>
</dbReference>
<evidence type="ECO:0000313" key="9">
    <source>
        <dbReference type="Proteomes" id="UP001595462"/>
    </source>
</evidence>
<dbReference type="Gene3D" id="3.40.50.261">
    <property type="entry name" value="Succinyl-CoA synthetase domains"/>
    <property type="match status" value="1"/>
</dbReference>
<reference evidence="9" key="1">
    <citation type="journal article" date="2019" name="Int. J. Syst. Evol. Microbiol.">
        <title>The Global Catalogue of Microorganisms (GCM) 10K type strain sequencing project: providing services to taxonomists for standard genome sequencing and annotation.</title>
        <authorList>
            <consortium name="The Broad Institute Genomics Platform"/>
            <consortium name="The Broad Institute Genome Sequencing Center for Infectious Disease"/>
            <person name="Wu L."/>
            <person name="Ma J."/>
        </authorList>
    </citation>
    <scope>NUCLEOTIDE SEQUENCE [LARGE SCALE GENOMIC DNA]</scope>
    <source>
        <strain evidence="9">KCTC 52640</strain>
    </source>
</reference>
<dbReference type="PANTHER" id="PTHR11815">
    <property type="entry name" value="SUCCINYL-COA SYNTHETASE BETA CHAIN"/>
    <property type="match status" value="1"/>
</dbReference>
<evidence type="ECO:0000256" key="2">
    <source>
        <dbReference type="ARBA" id="ARBA00022598"/>
    </source>
</evidence>
<dbReference type="Pfam" id="PF08442">
    <property type="entry name" value="ATP-grasp_2"/>
    <property type="match status" value="1"/>
</dbReference>
<dbReference type="InterPro" id="IPR005809">
    <property type="entry name" value="Succ_CoA_ligase-like_bsu"/>
</dbReference>
<comment type="caution">
    <text evidence="8">The sequence shown here is derived from an EMBL/GenBank/DDBJ whole genome shotgun (WGS) entry which is preliminary data.</text>
</comment>
<dbReference type="SUPFAM" id="SSF56059">
    <property type="entry name" value="Glutathione synthetase ATP-binding domain-like"/>
    <property type="match status" value="1"/>
</dbReference>
<keyword evidence="9" id="KW-1185">Reference proteome</keyword>
<proteinExistence type="predicted"/>
<keyword evidence="1" id="KW-0816">Tricarboxylic acid cycle</keyword>
<dbReference type="Pfam" id="PF00549">
    <property type="entry name" value="Ligase_CoA"/>
    <property type="match status" value="1"/>
</dbReference>
<evidence type="ECO:0000256" key="6">
    <source>
        <dbReference type="PROSITE-ProRule" id="PRU00409"/>
    </source>
</evidence>
<gene>
    <name evidence="8" type="ORF">ACFOSU_12400</name>
</gene>
<dbReference type="InterPro" id="IPR013815">
    <property type="entry name" value="ATP_grasp_subdomain_1"/>
</dbReference>
<keyword evidence="2 8" id="KW-0436">Ligase</keyword>
<evidence type="ECO:0000259" key="7">
    <source>
        <dbReference type="PROSITE" id="PS50975"/>
    </source>
</evidence>
<dbReference type="GO" id="GO:0016874">
    <property type="term" value="F:ligase activity"/>
    <property type="evidence" value="ECO:0007669"/>
    <property type="project" value="UniProtKB-KW"/>
</dbReference>
<evidence type="ECO:0000313" key="8">
    <source>
        <dbReference type="EMBL" id="MFC3104685.1"/>
    </source>
</evidence>
<evidence type="ECO:0000256" key="5">
    <source>
        <dbReference type="ARBA" id="ARBA00022842"/>
    </source>
</evidence>
<dbReference type="Gene3D" id="3.30.1490.20">
    <property type="entry name" value="ATP-grasp fold, A domain"/>
    <property type="match status" value="1"/>
</dbReference>
<dbReference type="InterPro" id="IPR017866">
    <property type="entry name" value="Succ-CoA_synthase_bsu_CS"/>
</dbReference>
<name>A0ABV7ETI8_9GAMM</name>
<dbReference type="InterPro" id="IPR013650">
    <property type="entry name" value="ATP-grasp_succ-CoA_synth-type"/>
</dbReference>